<name>A0A0X3X907_STRVO</name>
<evidence type="ECO:0000313" key="1">
    <source>
        <dbReference type="EMBL" id="KUL64976.1"/>
    </source>
</evidence>
<comment type="caution">
    <text evidence="1">The sequence shown here is derived from an EMBL/GenBank/DDBJ whole genome shotgun (WGS) entry which is preliminary data.</text>
</comment>
<organism evidence="1 2">
    <name type="scientific">Streptomyces violaceusniger</name>
    <dbReference type="NCBI Taxonomy" id="68280"/>
    <lineage>
        <taxon>Bacteria</taxon>
        <taxon>Bacillati</taxon>
        <taxon>Actinomycetota</taxon>
        <taxon>Actinomycetes</taxon>
        <taxon>Kitasatosporales</taxon>
        <taxon>Streptomycetaceae</taxon>
        <taxon>Streptomyces</taxon>
        <taxon>Streptomyces violaceusniger group</taxon>
    </lineage>
</organism>
<dbReference type="OrthoDB" id="3196343at2"/>
<dbReference type="Proteomes" id="UP000053413">
    <property type="component" value="Unassembled WGS sequence"/>
</dbReference>
<dbReference type="AlphaFoldDB" id="A0A0X3X907"/>
<dbReference type="RefSeq" id="WP_059142968.1">
    <property type="nucleotide sequence ID" value="NZ_LLZJ01000073.1"/>
</dbReference>
<dbReference type="EMBL" id="LLZJ01000073">
    <property type="protein sequence ID" value="KUL64976.1"/>
    <property type="molecule type" value="Genomic_DNA"/>
</dbReference>
<evidence type="ECO:0000313" key="2">
    <source>
        <dbReference type="Proteomes" id="UP000053413"/>
    </source>
</evidence>
<accession>A0A0X3X907</accession>
<gene>
    <name evidence="1" type="ORF">ADL28_07735</name>
</gene>
<sequence>MSVRNIHMDRMAIDGAQTVLRLVGPDADHLRGVHLSRSAFSGIRNPDSIACTDDLTFRRVIVNGQEVPPLPHP</sequence>
<protein>
    <submittedName>
        <fullName evidence="1">Uncharacterized protein</fullName>
    </submittedName>
</protein>
<proteinExistence type="predicted"/>
<reference evidence="2" key="1">
    <citation type="submission" date="2015-10" db="EMBL/GenBank/DDBJ databases">
        <authorList>
            <person name="Ju K.-S."/>
            <person name="Doroghazi J.R."/>
            <person name="Metcalf W.W."/>
        </authorList>
    </citation>
    <scope>NUCLEOTIDE SEQUENCE [LARGE SCALE GENOMIC DNA]</scope>
    <source>
        <strain evidence="2">NRRL F-8817</strain>
    </source>
</reference>